<reference evidence="3 4" key="1">
    <citation type="submission" date="2024-08" db="EMBL/GenBank/DDBJ databases">
        <authorList>
            <person name="Will J Nash"/>
            <person name="Angela Man"/>
            <person name="Seanna McTaggart"/>
            <person name="Kendall Baker"/>
            <person name="Tom Barker"/>
            <person name="Leah Catchpole"/>
            <person name="Alex Durrant"/>
            <person name="Karim Gharbi"/>
            <person name="Naomi Irish"/>
            <person name="Gemy Kaithakottil"/>
            <person name="Debby Ku"/>
            <person name="Aaliyah Providence"/>
            <person name="Felix Shaw"/>
            <person name="David Swarbreck"/>
            <person name="Chris Watkins"/>
            <person name="Ann M. McCartney"/>
            <person name="Giulio Formenti"/>
            <person name="Alice Mouton"/>
            <person name="Noel Vella"/>
            <person name="Bjorn M von Reumont"/>
            <person name="Adriana Vella"/>
            <person name="Wilfried Haerty"/>
        </authorList>
    </citation>
    <scope>NUCLEOTIDE SEQUENCE [LARGE SCALE GENOMIC DNA]</scope>
</reference>
<feature type="compositionally biased region" description="Basic and acidic residues" evidence="1">
    <location>
        <begin position="463"/>
        <end position="474"/>
    </location>
</feature>
<feature type="region of interest" description="Disordered" evidence="1">
    <location>
        <begin position="430"/>
        <end position="488"/>
    </location>
</feature>
<evidence type="ECO:0000313" key="4">
    <source>
        <dbReference type="Proteomes" id="UP001642520"/>
    </source>
</evidence>
<dbReference type="Gene3D" id="2.20.100.10">
    <property type="entry name" value="Thrombospondin type-1 (TSP1) repeat"/>
    <property type="match status" value="1"/>
</dbReference>
<protein>
    <submittedName>
        <fullName evidence="3">Uncharacterized protein</fullName>
    </submittedName>
</protein>
<dbReference type="PROSITE" id="PS50092">
    <property type="entry name" value="TSP1"/>
    <property type="match status" value="1"/>
</dbReference>
<dbReference type="InterPro" id="IPR000884">
    <property type="entry name" value="TSP1_rpt"/>
</dbReference>
<dbReference type="EMBL" id="CAXAJV020001293">
    <property type="protein sequence ID" value="CAL7944062.1"/>
    <property type="molecule type" value="Genomic_DNA"/>
</dbReference>
<feature type="region of interest" description="Disordered" evidence="1">
    <location>
        <begin position="288"/>
        <end position="308"/>
    </location>
</feature>
<evidence type="ECO:0000256" key="2">
    <source>
        <dbReference type="SAM" id="SignalP"/>
    </source>
</evidence>
<gene>
    <name evidence="3" type="ORF">XYLVIOL_LOCUS6453</name>
</gene>
<comment type="caution">
    <text evidence="3">The sequence shown here is derived from an EMBL/GenBank/DDBJ whole genome shotgun (WGS) entry which is preliminary data.</text>
</comment>
<feature type="chain" id="PRO_5045942730" evidence="2">
    <location>
        <begin position="26"/>
        <end position="861"/>
    </location>
</feature>
<dbReference type="InterPro" id="IPR036383">
    <property type="entry name" value="TSP1_rpt_sf"/>
</dbReference>
<organism evidence="3 4">
    <name type="scientific">Xylocopa violacea</name>
    <name type="common">Violet carpenter bee</name>
    <name type="synonym">Apis violacea</name>
    <dbReference type="NCBI Taxonomy" id="135666"/>
    <lineage>
        <taxon>Eukaryota</taxon>
        <taxon>Metazoa</taxon>
        <taxon>Ecdysozoa</taxon>
        <taxon>Arthropoda</taxon>
        <taxon>Hexapoda</taxon>
        <taxon>Insecta</taxon>
        <taxon>Pterygota</taxon>
        <taxon>Neoptera</taxon>
        <taxon>Endopterygota</taxon>
        <taxon>Hymenoptera</taxon>
        <taxon>Apocrita</taxon>
        <taxon>Aculeata</taxon>
        <taxon>Apoidea</taxon>
        <taxon>Anthophila</taxon>
        <taxon>Apidae</taxon>
        <taxon>Xylocopa</taxon>
        <taxon>Xylocopa</taxon>
    </lineage>
</organism>
<accession>A0ABP1NVM1</accession>
<keyword evidence="4" id="KW-1185">Reference proteome</keyword>
<dbReference type="SMART" id="SM00209">
    <property type="entry name" value="TSP1"/>
    <property type="match status" value="1"/>
</dbReference>
<keyword evidence="2" id="KW-0732">Signal</keyword>
<feature type="signal peptide" evidence="2">
    <location>
        <begin position="1"/>
        <end position="25"/>
    </location>
</feature>
<feature type="compositionally biased region" description="Basic residues" evidence="1">
    <location>
        <begin position="439"/>
        <end position="449"/>
    </location>
</feature>
<dbReference type="Pfam" id="PF00090">
    <property type="entry name" value="TSP_1"/>
    <property type="match status" value="1"/>
</dbReference>
<dbReference type="SUPFAM" id="SSF82895">
    <property type="entry name" value="TSP-1 type 1 repeat"/>
    <property type="match status" value="1"/>
</dbReference>
<feature type="region of interest" description="Disordered" evidence="1">
    <location>
        <begin position="586"/>
        <end position="616"/>
    </location>
</feature>
<evidence type="ECO:0000313" key="3">
    <source>
        <dbReference type="EMBL" id="CAL7944062.1"/>
    </source>
</evidence>
<proteinExistence type="predicted"/>
<dbReference type="Proteomes" id="UP001642520">
    <property type="component" value="Unassembled WGS sequence"/>
</dbReference>
<sequence>MLKFSINSSVWIFTILLLITPVIKTERYITNSTDFFTCNYDNDNYQQACESIKNSNYFFRRFTHVLQDFISVLVNGTCMYDSLSYKIRFDANNSKDTMNDLKKWQKLLKNRLKSISISYESLVNRNSLRHTFDYCINDTLSFNAILRRIIKGNTKCRGNRIDYKWKRRKLFAISDNKYYSTERFLDKISSNVDKSETGERKTLLNYDGPVLMNDIDDPDSLEAHVRVKRTGFESDAVSPFMYQQDYLKELANSFPRDSYESIDENSYNDDVSFDKKREIKSHEYFANGEHSDASPIQGKSAGSNFISTPSDATKANTFGNKNVRFMDQTVNQESVSLKASPSNDVALMNRREVSEIQNVPDDPMLAVESVGKKRNNYRSAFNVPLVIDNKERLSKDEKRLVLQKSESHLNPSCLTAANLKADLLRMRRKAKDNHYEKKSKLKKKKKHAEKKQNGSSNPLQSVKDVRLRNTDRSRMSRAKNSNNVKDEGKSKVEIDNVMAKKNNDNNFRRRFVKSKKLLEKIDFGNGRTKKNIASTLREKLKSASENKIDTDTLNHWLPAGGNLAAGSGGNDLNAESNENTNAVVIKNKKQESSADNEQSMQDAKLRTKRDKHAESNHGFLNEQEELRYYQNIREPGSEMDECIDENGSELSANNEVEGNRAVRSIEEVKELAKKLVAKVNELQNYLNIEEATGNEKQEKKIETRAIDDLCSNVSTGCYAFKDAPNIVQKCVPTNRGDVESHVESHKAKIIERKVDPTKIIDEHKIVKAANKNMEKKRSVGSRRVVKMSPSTAKVVRKQTETKSGRKWGKWTDWSSCSVTCGKGRQIRWRYCLRDCSTAETEMEEKACQLPACPPGKFLGIF</sequence>
<evidence type="ECO:0000256" key="1">
    <source>
        <dbReference type="SAM" id="MobiDB-lite"/>
    </source>
</evidence>
<name>A0ABP1NVM1_XYLVO</name>